<reference evidence="2 3" key="1">
    <citation type="submission" date="2017-06" db="EMBL/GenBank/DDBJ databases">
        <authorList>
            <person name="Calovich-Benne C.K."/>
            <person name="Green B.Y."/>
            <person name="Gonzales J.C."/>
            <person name="Martinez A.D."/>
            <person name="Suri N."/>
            <person name="Nayek S."/>
            <person name="Bhuiyan S."/>
            <person name="Hughes L.E."/>
            <person name="Garlena R.A."/>
            <person name="Russell D.A."/>
            <person name="Pope W.H."/>
            <person name="Jacobs-Sera D."/>
            <person name="Hendrix R.W."/>
            <person name="Hatfull G.F."/>
        </authorList>
    </citation>
    <scope>NUCLEOTIDE SEQUENCE [LARGE SCALE GENOMIC DNA]</scope>
</reference>
<evidence type="ECO:0000259" key="1">
    <source>
        <dbReference type="Pfam" id="PF13392"/>
    </source>
</evidence>
<dbReference type="SUPFAM" id="SSF54060">
    <property type="entry name" value="His-Me finger endonucleases"/>
    <property type="match status" value="1"/>
</dbReference>
<name>A0A222YZ44_9CAUD</name>
<proteinExistence type="predicted"/>
<dbReference type="InterPro" id="IPR044925">
    <property type="entry name" value="His-Me_finger_sf"/>
</dbReference>
<accession>A0A222YZ44</accession>
<evidence type="ECO:0000313" key="3">
    <source>
        <dbReference type="Proteomes" id="UP000221957"/>
    </source>
</evidence>
<keyword evidence="2" id="KW-0540">Nuclease</keyword>
<keyword evidence="3" id="KW-1185">Reference proteome</keyword>
<gene>
    <name evidence="2" type="ORF">SEA_PARADIDDLES_39</name>
</gene>
<feature type="domain" description="HNH nuclease" evidence="1">
    <location>
        <begin position="164"/>
        <end position="199"/>
    </location>
</feature>
<keyword evidence="2" id="KW-0255">Endonuclease</keyword>
<organism evidence="2 3">
    <name type="scientific">Streptomyces phage Paradiddles</name>
    <dbReference type="NCBI Taxonomy" id="2023993"/>
    <lineage>
        <taxon>Viruses</taxon>
        <taxon>Duplodnaviria</taxon>
        <taxon>Heunggongvirae</taxon>
        <taxon>Uroviricota</taxon>
        <taxon>Caudoviricetes</taxon>
        <taxon>Stanwilliamsviridae</taxon>
        <taxon>Boydwoodruffvirinae</taxon>
        <taxon>Samistivirus</taxon>
        <taxon>Samistivirus paradiddles</taxon>
    </lineage>
</organism>
<dbReference type="Gene3D" id="3.90.75.20">
    <property type="match status" value="1"/>
</dbReference>
<dbReference type="InterPro" id="IPR003615">
    <property type="entry name" value="HNH_nuc"/>
</dbReference>
<sequence length="226" mass="25475">MTVKDKFEGVPAKYRDLLYYENGRLRARCTECTNTRSLRSLSATIITMRIGSFTGMCRQCELNNLARVNVLTPEEVSGMDVKFDFESQRREKGHIVIDKVCVDCGDRVTVRSSSVKATLRAEGTPQGKCNACAKPGQYISTTGYVMLRMPNHPDATKDGYIPEHRWVKEQELGRRLERSETVHHIDGNKVNNDPLNLQLRQGNHGAGVKYQCLDCGSHNVKNVKLD</sequence>
<dbReference type="Pfam" id="PF13392">
    <property type="entry name" value="HNH_3"/>
    <property type="match status" value="1"/>
</dbReference>
<dbReference type="EMBL" id="MF347637">
    <property type="protein sequence ID" value="ASR77529.1"/>
    <property type="molecule type" value="Genomic_DNA"/>
</dbReference>
<keyword evidence="2" id="KW-0378">Hydrolase</keyword>
<protein>
    <submittedName>
        <fullName evidence="2">HNH endonuclease</fullName>
    </submittedName>
</protein>
<dbReference type="GO" id="GO:0004519">
    <property type="term" value="F:endonuclease activity"/>
    <property type="evidence" value="ECO:0007669"/>
    <property type="project" value="UniProtKB-KW"/>
</dbReference>
<evidence type="ECO:0000313" key="2">
    <source>
        <dbReference type="EMBL" id="ASR77529.1"/>
    </source>
</evidence>
<dbReference type="Proteomes" id="UP000221957">
    <property type="component" value="Segment"/>
</dbReference>